<evidence type="ECO:0000313" key="3">
    <source>
        <dbReference type="Proteomes" id="UP000076104"/>
    </source>
</evidence>
<gene>
    <name evidence="2" type="ORF">A3K91_0097</name>
</gene>
<keyword evidence="1" id="KW-0175">Coiled coil</keyword>
<evidence type="ECO:0000256" key="1">
    <source>
        <dbReference type="SAM" id="Coils"/>
    </source>
</evidence>
<accession>A0ABM5ZUM0</accession>
<evidence type="ECO:0000313" key="2">
    <source>
        <dbReference type="EMBL" id="AMT95733.1"/>
    </source>
</evidence>
<reference evidence="2 3" key="1">
    <citation type="submission" date="2016-03" db="EMBL/GenBank/DDBJ databases">
        <title>Genome sequencing of Psychrobacter alimentarius PAMC 27889.</title>
        <authorList>
            <person name="Lee J."/>
            <person name="Kim O.-S."/>
        </authorList>
    </citation>
    <scope>NUCLEOTIDE SEQUENCE [LARGE SCALE GENOMIC DNA]</scope>
    <source>
        <strain evidence="2 3">PAMC 27889</strain>
    </source>
</reference>
<dbReference type="RefSeq" id="WP_062843529.1">
    <property type="nucleotide sequence ID" value="NZ_CP014945.1"/>
</dbReference>
<organism evidence="2 3">
    <name type="scientific">Psychrobacter alimentarius</name>
    <dbReference type="NCBI Taxonomy" id="261164"/>
    <lineage>
        <taxon>Bacteria</taxon>
        <taxon>Pseudomonadati</taxon>
        <taxon>Pseudomonadota</taxon>
        <taxon>Gammaproteobacteria</taxon>
        <taxon>Moraxellales</taxon>
        <taxon>Moraxellaceae</taxon>
        <taxon>Psychrobacter</taxon>
    </lineage>
</organism>
<proteinExistence type="predicted"/>
<protein>
    <submittedName>
        <fullName evidence="2">Uncharacterized protein</fullName>
    </submittedName>
</protein>
<sequence length="170" mass="18818">MNRKKTSTKFPQKWWLLIVLVALLIGYLVWRSVLSDTAPVDATAPSTVEQTDAKPIASSSVTGQINDAELNVDAPFSDEVVNAGSDFDNNSTNQPIDPKLILNAPLPKTNSLAKEEIDRLEDERQRMAEQEKLAAEQLAMNKKLTEMKAEQIALLEQQIAELEANETAVE</sequence>
<feature type="coiled-coil region" evidence="1">
    <location>
        <begin position="110"/>
        <end position="165"/>
    </location>
</feature>
<dbReference type="EMBL" id="CP014945">
    <property type="protein sequence ID" value="AMT95733.1"/>
    <property type="molecule type" value="Genomic_DNA"/>
</dbReference>
<dbReference type="GeneID" id="33058870"/>
<keyword evidence="3" id="KW-1185">Reference proteome</keyword>
<dbReference type="Proteomes" id="UP000076104">
    <property type="component" value="Chromosome"/>
</dbReference>
<name>A0ABM5ZUM0_9GAMM</name>